<evidence type="ECO:0000259" key="2">
    <source>
        <dbReference type="PROSITE" id="PS51029"/>
    </source>
</evidence>
<accession>A0AAW1UEG1</accession>
<evidence type="ECO:0000313" key="4">
    <source>
        <dbReference type="Proteomes" id="UP001431783"/>
    </source>
</evidence>
<feature type="domain" description="MADF" evidence="2">
    <location>
        <begin position="72"/>
        <end position="163"/>
    </location>
</feature>
<proteinExistence type="predicted"/>
<feature type="region of interest" description="Disordered" evidence="1">
    <location>
        <begin position="289"/>
        <end position="335"/>
    </location>
</feature>
<dbReference type="InterPro" id="IPR006578">
    <property type="entry name" value="MADF-dom"/>
</dbReference>
<evidence type="ECO:0000313" key="3">
    <source>
        <dbReference type="EMBL" id="KAK9877664.1"/>
    </source>
</evidence>
<evidence type="ECO:0000256" key="1">
    <source>
        <dbReference type="SAM" id="MobiDB-lite"/>
    </source>
</evidence>
<dbReference type="AlphaFoldDB" id="A0AAW1UEG1"/>
<name>A0AAW1UEG1_9CUCU</name>
<feature type="region of interest" description="Disordered" evidence="1">
    <location>
        <begin position="185"/>
        <end position="213"/>
    </location>
</feature>
<dbReference type="SMART" id="SM00595">
    <property type="entry name" value="MADF"/>
    <property type="match status" value="1"/>
</dbReference>
<reference evidence="3 4" key="1">
    <citation type="submission" date="2023-03" db="EMBL/GenBank/DDBJ databases">
        <title>Genome insight into feeding habits of ladybird beetles.</title>
        <authorList>
            <person name="Li H.-S."/>
            <person name="Huang Y.-H."/>
            <person name="Pang H."/>
        </authorList>
    </citation>
    <scope>NUCLEOTIDE SEQUENCE [LARGE SCALE GENOMIC DNA]</scope>
    <source>
        <strain evidence="3">SYSU_2023b</strain>
        <tissue evidence="3">Whole body</tissue>
    </source>
</reference>
<dbReference type="Pfam" id="PF10545">
    <property type="entry name" value="MADF_DNA_bdg"/>
    <property type="match status" value="1"/>
</dbReference>
<dbReference type="PANTHER" id="PTHR21505">
    <property type="entry name" value="MADF DOMAIN-CONTAINING PROTEIN-RELATED"/>
    <property type="match status" value="1"/>
</dbReference>
<keyword evidence="4" id="KW-1185">Reference proteome</keyword>
<gene>
    <name evidence="3" type="ORF">WA026_019335</name>
</gene>
<sequence length="335" mass="37172">MSRHMCPAQVAEWKRSGTRRGTSARDKNVAADCATKHVPVTCARIMETACELCLGLAHAQTTVYILLTAKSNLSASDSNVCLAWIVAHHKNSNSRVDALQRISEALGSKSDEIEKKLHNIRSQYLREKTKIEKSKKSGAGASDVYVPKWCYYSLLSFLGESTENLPHTSSLNLNLVKPVIEEVKRSAQQESQEPPTRKRTISNKGSKPPAKVGGLEKKINHAYEVLTTAMTTNKGEDECFGEYVGESLKKFQDRTTKAWIRHSISNILYQAECGGAGVNMFPPWNNSQNTFYRAQPPQTFPGYNQHNYASSSSPSPYPSPQAINQQPQLSPVELQ</sequence>
<dbReference type="PROSITE" id="PS51029">
    <property type="entry name" value="MADF"/>
    <property type="match status" value="1"/>
</dbReference>
<organism evidence="3 4">
    <name type="scientific">Henosepilachna vigintioctopunctata</name>
    <dbReference type="NCBI Taxonomy" id="420089"/>
    <lineage>
        <taxon>Eukaryota</taxon>
        <taxon>Metazoa</taxon>
        <taxon>Ecdysozoa</taxon>
        <taxon>Arthropoda</taxon>
        <taxon>Hexapoda</taxon>
        <taxon>Insecta</taxon>
        <taxon>Pterygota</taxon>
        <taxon>Neoptera</taxon>
        <taxon>Endopterygota</taxon>
        <taxon>Coleoptera</taxon>
        <taxon>Polyphaga</taxon>
        <taxon>Cucujiformia</taxon>
        <taxon>Coccinelloidea</taxon>
        <taxon>Coccinellidae</taxon>
        <taxon>Epilachninae</taxon>
        <taxon>Epilachnini</taxon>
        <taxon>Henosepilachna</taxon>
    </lineage>
</organism>
<comment type="caution">
    <text evidence="3">The sequence shown here is derived from an EMBL/GenBank/DDBJ whole genome shotgun (WGS) entry which is preliminary data.</text>
</comment>
<protein>
    <recommendedName>
        <fullName evidence="2">MADF domain-containing protein</fullName>
    </recommendedName>
</protein>
<dbReference type="Proteomes" id="UP001431783">
    <property type="component" value="Unassembled WGS sequence"/>
</dbReference>
<dbReference type="PANTHER" id="PTHR21505:SF12">
    <property type="entry name" value="MADF DOMAIN-CONTAINING PROTEIN-RELATED"/>
    <property type="match status" value="1"/>
</dbReference>
<dbReference type="EMBL" id="JARQZJ010000043">
    <property type="protein sequence ID" value="KAK9877664.1"/>
    <property type="molecule type" value="Genomic_DNA"/>
</dbReference>